<evidence type="ECO:0000256" key="1">
    <source>
        <dbReference type="SAM" id="Phobius"/>
    </source>
</evidence>
<dbReference type="EMBL" id="RXHJ01000009">
    <property type="protein sequence ID" value="RSZ62863.1"/>
    <property type="molecule type" value="Genomic_DNA"/>
</dbReference>
<keyword evidence="3" id="KW-1185">Reference proteome</keyword>
<reference evidence="2 3" key="1">
    <citation type="submission" date="2018-12" db="EMBL/GenBank/DDBJ databases">
        <title>YIM 101343 draft genome.</title>
        <authorList>
            <person name="Chen X."/>
        </authorList>
    </citation>
    <scope>NUCLEOTIDE SEQUENCE [LARGE SCALE GENOMIC DNA]</scope>
    <source>
        <strain evidence="2 3">YIM 101343</strain>
    </source>
</reference>
<gene>
    <name evidence="2" type="ORF">EAH68_08755</name>
</gene>
<organism evidence="2 3">
    <name type="scientific">Corynebacterium hylobatis</name>
    <dbReference type="NCBI Taxonomy" id="1859290"/>
    <lineage>
        <taxon>Bacteria</taxon>
        <taxon>Bacillati</taxon>
        <taxon>Actinomycetota</taxon>
        <taxon>Actinomycetes</taxon>
        <taxon>Mycobacteriales</taxon>
        <taxon>Corynebacteriaceae</taxon>
        <taxon>Corynebacterium</taxon>
    </lineage>
</organism>
<keyword evidence="1" id="KW-0472">Membrane</keyword>
<dbReference type="OrthoDB" id="4337778at2"/>
<keyword evidence="1" id="KW-1133">Transmembrane helix</keyword>
<dbReference type="RefSeq" id="WP_126120955.1">
    <property type="nucleotide sequence ID" value="NZ_RXHJ01000009.1"/>
</dbReference>
<evidence type="ECO:0000313" key="2">
    <source>
        <dbReference type="EMBL" id="RSZ62863.1"/>
    </source>
</evidence>
<sequence length="158" mass="17696">MQQPYPGTPFPPRPATPRNRDRKKIFAIVAIVAGLAMWVASVEADSGRQIAFNLITSLILLLPGVWWFLQEKRDRRVAAEFDEKLQQHEYYSTLLGPTDPNVVAGMGLPDPPKPVNRWWPIIGAVCFLFFLAAIWVQPDDTTGTTGTYQEPTTQDTGN</sequence>
<accession>A0A3R9ZD95</accession>
<keyword evidence="1" id="KW-0812">Transmembrane</keyword>
<comment type="caution">
    <text evidence="2">The sequence shown here is derived from an EMBL/GenBank/DDBJ whole genome shotgun (WGS) entry which is preliminary data.</text>
</comment>
<dbReference type="AlphaFoldDB" id="A0A3R9ZD95"/>
<name>A0A3R9ZD95_9CORY</name>
<feature type="transmembrane region" description="Helical" evidence="1">
    <location>
        <begin position="25"/>
        <end position="44"/>
    </location>
</feature>
<dbReference type="Proteomes" id="UP000274907">
    <property type="component" value="Unassembled WGS sequence"/>
</dbReference>
<proteinExistence type="predicted"/>
<feature type="transmembrane region" description="Helical" evidence="1">
    <location>
        <begin position="50"/>
        <end position="69"/>
    </location>
</feature>
<protein>
    <submittedName>
        <fullName evidence="2">Uncharacterized protein</fullName>
    </submittedName>
</protein>
<evidence type="ECO:0000313" key="3">
    <source>
        <dbReference type="Proteomes" id="UP000274907"/>
    </source>
</evidence>
<feature type="transmembrane region" description="Helical" evidence="1">
    <location>
        <begin position="118"/>
        <end position="136"/>
    </location>
</feature>